<dbReference type="AlphaFoldDB" id="A0AAD6RVC9"/>
<dbReference type="EMBL" id="JAQIZT010000001">
    <property type="protein sequence ID" value="KAJ7015558.1"/>
    <property type="molecule type" value="Genomic_DNA"/>
</dbReference>
<evidence type="ECO:0000256" key="4">
    <source>
        <dbReference type="ARBA" id="ARBA00022989"/>
    </source>
</evidence>
<gene>
    <name evidence="7" type="ORF">NC653_004760</name>
</gene>
<protein>
    <submittedName>
        <fullName evidence="7">Uncharacterized protein</fullName>
    </submittedName>
</protein>
<evidence type="ECO:0000313" key="8">
    <source>
        <dbReference type="Proteomes" id="UP001164929"/>
    </source>
</evidence>
<name>A0AAD6RVC9_9ROSI</name>
<dbReference type="GO" id="GO:0016020">
    <property type="term" value="C:membrane"/>
    <property type="evidence" value="ECO:0007669"/>
    <property type="project" value="UniProtKB-SubCell"/>
</dbReference>
<evidence type="ECO:0000256" key="3">
    <source>
        <dbReference type="ARBA" id="ARBA00022692"/>
    </source>
</evidence>
<comment type="caution">
    <text evidence="7">The sequence shown here is derived from an EMBL/GenBank/DDBJ whole genome shotgun (WGS) entry which is preliminary data.</text>
</comment>
<dbReference type="GO" id="GO:0005737">
    <property type="term" value="C:cytoplasm"/>
    <property type="evidence" value="ECO:0007669"/>
    <property type="project" value="TreeGrafter"/>
</dbReference>
<keyword evidence="4 6" id="KW-1133">Transmembrane helix</keyword>
<feature type="transmembrane region" description="Helical" evidence="6">
    <location>
        <begin position="81"/>
        <end position="102"/>
    </location>
</feature>
<evidence type="ECO:0000256" key="5">
    <source>
        <dbReference type="ARBA" id="ARBA00023136"/>
    </source>
</evidence>
<proteinExistence type="inferred from homology"/>
<comment type="similarity">
    <text evidence="2 6">Belongs to the peroxisomal membrane protein PXMP2/4 family.</text>
</comment>
<keyword evidence="8" id="KW-1185">Reference proteome</keyword>
<evidence type="ECO:0000256" key="1">
    <source>
        <dbReference type="ARBA" id="ARBA00004141"/>
    </source>
</evidence>
<keyword evidence="3 6" id="KW-0812">Transmembrane</keyword>
<evidence type="ECO:0000256" key="2">
    <source>
        <dbReference type="ARBA" id="ARBA00006824"/>
    </source>
</evidence>
<dbReference type="Proteomes" id="UP001164929">
    <property type="component" value="Chromosome 1"/>
</dbReference>
<evidence type="ECO:0000313" key="7">
    <source>
        <dbReference type="EMBL" id="KAJ7015558.1"/>
    </source>
</evidence>
<dbReference type="PANTHER" id="PTHR11266">
    <property type="entry name" value="PEROXISOMAL MEMBRANE PROTEIN 2, PXMP2 MPV17"/>
    <property type="match status" value="1"/>
</dbReference>
<dbReference type="Pfam" id="PF04117">
    <property type="entry name" value="Mpv17_PMP22"/>
    <property type="match status" value="1"/>
</dbReference>
<dbReference type="PANTHER" id="PTHR11266:SF121">
    <property type="entry name" value="OS09G0315000 PROTEIN"/>
    <property type="match status" value="1"/>
</dbReference>
<evidence type="ECO:0000256" key="6">
    <source>
        <dbReference type="RuleBase" id="RU363053"/>
    </source>
</evidence>
<keyword evidence="5 6" id="KW-0472">Membrane</keyword>
<sequence length="177" mass="20535">MIVLGDGTYAITKLLTIDHNYWHGWTLFEILRYAPQHNWSAYEEALKTNPVLAKMMISGIVYSLGDWIAQVCKIRETNVEISYFCCVFILLLVCFCFIFSAMKVNPSLSTTAQECLDRALLALHYMVSLSHYYYQFCEAGWKLWPFAHLITYGVIPVEQRLLWVDCVELIWVTILST</sequence>
<comment type="subcellular location">
    <subcellularLocation>
        <location evidence="1">Membrane</location>
        <topology evidence="1">Multi-pass membrane protein</topology>
    </subcellularLocation>
</comment>
<comment type="caution">
    <text evidence="6">Lacks conserved residue(s) required for the propagation of feature annotation.</text>
</comment>
<reference evidence="7 8" key="1">
    <citation type="journal article" date="2023" name="Mol. Ecol. Resour.">
        <title>Chromosome-level genome assembly of a triploid poplar Populus alba 'Berolinensis'.</title>
        <authorList>
            <person name="Chen S."/>
            <person name="Yu Y."/>
            <person name="Wang X."/>
            <person name="Wang S."/>
            <person name="Zhang T."/>
            <person name="Zhou Y."/>
            <person name="He R."/>
            <person name="Meng N."/>
            <person name="Wang Y."/>
            <person name="Liu W."/>
            <person name="Liu Z."/>
            <person name="Liu J."/>
            <person name="Guo Q."/>
            <person name="Huang H."/>
            <person name="Sederoff R.R."/>
            <person name="Wang G."/>
            <person name="Qu G."/>
            <person name="Chen S."/>
        </authorList>
    </citation>
    <scope>NUCLEOTIDE SEQUENCE [LARGE SCALE GENOMIC DNA]</scope>
    <source>
        <strain evidence="7">SC-2020</strain>
    </source>
</reference>
<accession>A0AAD6RVC9</accession>
<dbReference type="InterPro" id="IPR007248">
    <property type="entry name" value="Mpv17_PMP22"/>
</dbReference>
<organism evidence="7 8">
    <name type="scientific">Populus alba x Populus x berolinensis</name>
    <dbReference type="NCBI Taxonomy" id="444605"/>
    <lineage>
        <taxon>Eukaryota</taxon>
        <taxon>Viridiplantae</taxon>
        <taxon>Streptophyta</taxon>
        <taxon>Embryophyta</taxon>
        <taxon>Tracheophyta</taxon>
        <taxon>Spermatophyta</taxon>
        <taxon>Magnoliopsida</taxon>
        <taxon>eudicotyledons</taxon>
        <taxon>Gunneridae</taxon>
        <taxon>Pentapetalae</taxon>
        <taxon>rosids</taxon>
        <taxon>fabids</taxon>
        <taxon>Malpighiales</taxon>
        <taxon>Salicaceae</taxon>
        <taxon>Saliceae</taxon>
        <taxon>Populus</taxon>
    </lineage>
</organism>